<reference evidence="2" key="1">
    <citation type="submission" date="2021-06" db="EMBL/GenBank/DDBJ databases">
        <authorList>
            <consortium name="DOE Joint Genome Institute"/>
            <person name="Mondo S.J."/>
            <person name="Amses K.R."/>
            <person name="Simmons D.R."/>
            <person name="Longcore J.E."/>
            <person name="Seto K."/>
            <person name="Alves G.H."/>
            <person name="Bonds A.E."/>
            <person name="Quandt C.A."/>
            <person name="Davis W.J."/>
            <person name="Chang Y."/>
            <person name="Letcher P.M."/>
            <person name="Powell M.J."/>
            <person name="Kuo A."/>
            <person name="Labutti K."/>
            <person name="Pangilinan J."/>
            <person name="Andreopoulos W."/>
            <person name="Tritt A."/>
            <person name="Riley R."/>
            <person name="Hundley H."/>
            <person name="Johnson J."/>
            <person name="Lipzen A."/>
            <person name="Barry K."/>
            <person name="Berbee M.L."/>
            <person name="Buchler N.E."/>
            <person name="Grigoriev I.V."/>
            <person name="Spatafora J.W."/>
            <person name="Stajich J.E."/>
            <person name="James T.Y."/>
        </authorList>
    </citation>
    <scope>NUCLEOTIDE SEQUENCE</scope>
    <source>
        <strain evidence="2">AG</strain>
    </source>
</reference>
<name>A0AAD5E149_UMBRA</name>
<reference evidence="2" key="2">
    <citation type="journal article" date="2022" name="Proc. Natl. Acad. Sci. U.S.A.">
        <title>Diploid-dominant life cycles characterize the early evolution of Fungi.</title>
        <authorList>
            <person name="Amses K.R."/>
            <person name="Simmons D.R."/>
            <person name="Longcore J.E."/>
            <person name="Mondo S.J."/>
            <person name="Seto K."/>
            <person name="Jeronimo G.H."/>
            <person name="Bonds A.E."/>
            <person name="Quandt C.A."/>
            <person name="Davis W.J."/>
            <person name="Chang Y."/>
            <person name="Federici B.A."/>
            <person name="Kuo A."/>
            <person name="LaButti K."/>
            <person name="Pangilinan J."/>
            <person name="Andreopoulos W."/>
            <person name="Tritt A."/>
            <person name="Riley R."/>
            <person name="Hundley H."/>
            <person name="Johnson J."/>
            <person name="Lipzen A."/>
            <person name="Barry K."/>
            <person name="Lang B.F."/>
            <person name="Cuomo C.A."/>
            <person name="Buchler N.E."/>
            <person name="Grigoriev I.V."/>
            <person name="Spatafora J.W."/>
            <person name="Stajich J.E."/>
            <person name="James T.Y."/>
        </authorList>
    </citation>
    <scope>NUCLEOTIDE SEQUENCE</scope>
    <source>
        <strain evidence="2">AG</strain>
    </source>
</reference>
<accession>A0AAD5E149</accession>
<feature type="region of interest" description="Disordered" evidence="1">
    <location>
        <begin position="1"/>
        <end position="107"/>
    </location>
</feature>
<sequence>MQTTTWVIPSVNKNTTRFTPSVAKGRRHSAPAARAKLSNTNNDLSTKKGKKGNERKQELETMSEPEFDSPKVAQASNVGNGSLSFPKPILKRTVQGQPSAQPHSRKVRFPSPDIEVVIAKQKARRKTGKYQAQPFGWMAKRPRRKARQVDIDRLLEEDSTEELWEDMAGERPEDGQSETKAAGEEAVILTENPFAPQVRMINGRFVLDTSSTFRTSIDSESTMEIVDE</sequence>
<evidence type="ECO:0000256" key="1">
    <source>
        <dbReference type="SAM" id="MobiDB-lite"/>
    </source>
</evidence>
<comment type="caution">
    <text evidence="2">The sequence shown here is derived from an EMBL/GenBank/DDBJ whole genome shotgun (WGS) entry which is preliminary data.</text>
</comment>
<dbReference type="EMBL" id="MU620984">
    <property type="protein sequence ID" value="KAI8575378.1"/>
    <property type="molecule type" value="Genomic_DNA"/>
</dbReference>
<evidence type="ECO:0000313" key="2">
    <source>
        <dbReference type="EMBL" id="KAI8575378.1"/>
    </source>
</evidence>
<proteinExistence type="predicted"/>
<feature type="region of interest" description="Disordered" evidence="1">
    <location>
        <begin position="158"/>
        <end position="182"/>
    </location>
</feature>
<organism evidence="2 3">
    <name type="scientific">Umbelopsis ramanniana AG</name>
    <dbReference type="NCBI Taxonomy" id="1314678"/>
    <lineage>
        <taxon>Eukaryota</taxon>
        <taxon>Fungi</taxon>
        <taxon>Fungi incertae sedis</taxon>
        <taxon>Mucoromycota</taxon>
        <taxon>Mucoromycotina</taxon>
        <taxon>Umbelopsidomycetes</taxon>
        <taxon>Umbelopsidales</taxon>
        <taxon>Umbelopsidaceae</taxon>
        <taxon>Umbelopsis</taxon>
    </lineage>
</organism>
<feature type="compositionally biased region" description="Polar residues" evidence="1">
    <location>
        <begin position="74"/>
        <end position="83"/>
    </location>
</feature>
<protein>
    <submittedName>
        <fullName evidence="2">Uncharacterized protein</fullName>
    </submittedName>
</protein>
<feature type="compositionally biased region" description="Acidic residues" evidence="1">
    <location>
        <begin position="158"/>
        <end position="167"/>
    </location>
</feature>
<feature type="compositionally biased region" description="Polar residues" evidence="1">
    <location>
        <begin position="1"/>
        <end position="19"/>
    </location>
</feature>
<dbReference type="AlphaFoldDB" id="A0AAD5E149"/>
<gene>
    <name evidence="2" type="ORF">K450DRAFT_262142</name>
</gene>
<dbReference type="Proteomes" id="UP001206595">
    <property type="component" value="Unassembled WGS sequence"/>
</dbReference>
<keyword evidence="3" id="KW-1185">Reference proteome</keyword>
<dbReference type="RefSeq" id="XP_051440382.1">
    <property type="nucleotide sequence ID" value="XM_051592426.1"/>
</dbReference>
<dbReference type="GeneID" id="75917769"/>
<evidence type="ECO:0000313" key="3">
    <source>
        <dbReference type="Proteomes" id="UP001206595"/>
    </source>
</evidence>